<accession>A0ABT2P743</accession>
<evidence type="ECO:0000313" key="3">
    <source>
        <dbReference type="Proteomes" id="UP001431192"/>
    </source>
</evidence>
<comment type="caution">
    <text evidence="2">The sequence shown here is derived from an EMBL/GenBank/DDBJ whole genome shotgun (WGS) entry which is preliminary data.</text>
</comment>
<evidence type="ECO:0000313" key="2">
    <source>
        <dbReference type="EMBL" id="MCT8988484.1"/>
    </source>
</evidence>
<dbReference type="RefSeq" id="WP_261734571.1">
    <property type="nucleotide sequence ID" value="NZ_JAODOQ010000001.1"/>
</dbReference>
<organism evidence="2 3">
    <name type="scientific">Shewanella phaeophyticola</name>
    <dbReference type="NCBI Taxonomy" id="2978345"/>
    <lineage>
        <taxon>Bacteria</taxon>
        <taxon>Pseudomonadati</taxon>
        <taxon>Pseudomonadota</taxon>
        <taxon>Gammaproteobacteria</taxon>
        <taxon>Alteromonadales</taxon>
        <taxon>Shewanellaceae</taxon>
        <taxon>Shewanella</taxon>
    </lineage>
</organism>
<dbReference type="SUPFAM" id="SSF54427">
    <property type="entry name" value="NTF2-like"/>
    <property type="match status" value="1"/>
</dbReference>
<dbReference type="Gene3D" id="3.10.450.50">
    <property type="match status" value="1"/>
</dbReference>
<gene>
    <name evidence="2" type="ORF">N4T56_21065</name>
</gene>
<name>A0ABT2P743_9GAMM</name>
<evidence type="ECO:0000259" key="1">
    <source>
        <dbReference type="Pfam" id="PF12680"/>
    </source>
</evidence>
<dbReference type="Proteomes" id="UP001431192">
    <property type="component" value="Unassembled WGS sequence"/>
</dbReference>
<sequence>MQTLRLFALTWLLIFTPFVHSNELTEPHIQTVERFITAFNQHDSNAMAKFVADDIEWLSIADEQLIAEARGKQNLIDSMNAYFTSCPTCRSVLSDVFSTTNRVSAVEVASWQGQDGLKSQRAISVYEFSEGLINRVYYFPAEK</sequence>
<dbReference type="EMBL" id="JAODOQ010000001">
    <property type="protein sequence ID" value="MCT8988484.1"/>
    <property type="molecule type" value="Genomic_DNA"/>
</dbReference>
<dbReference type="InterPro" id="IPR032710">
    <property type="entry name" value="NTF2-like_dom_sf"/>
</dbReference>
<reference evidence="2" key="1">
    <citation type="submission" date="2022-09" db="EMBL/GenBank/DDBJ databases">
        <title>Shewanella sp. KJ10-1 sp.nov, isolated from marine algae.</title>
        <authorList>
            <person name="Butt M."/>
            <person name="Lee J.K."/>
            <person name="Kim J.M."/>
            <person name="Choi D.G."/>
        </authorList>
    </citation>
    <scope>NUCLEOTIDE SEQUENCE</scope>
    <source>
        <strain evidence="2">KJ10-1</strain>
    </source>
</reference>
<feature type="domain" description="SnoaL-like" evidence="1">
    <location>
        <begin position="32"/>
        <end position="135"/>
    </location>
</feature>
<keyword evidence="3" id="KW-1185">Reference proteome</keyword>
<protein>
    <submittedName>
        <fullName evidence="2">Nuclear transport factor 2 family protein</fullName>
    </submittedName>
</protein>
<dbReference type="InterPro" id="IPR037401">
    <property type="entry name" value="SnoaL-like"/>
</dbReference>
<proteinExistence type="predicted"/>
<dbReference type="Pfam" id="PF12680">
    <property type="entry name" value="SnoaL_2"/>
    <property type="match status" value="1"/>
</dbReference>